<evidence type="ECO:0000259" key="3">
    <source>
        <dbReference type="Pfam" id="PF01656"/>
    </source>
</evidence>
<evidence type="ECO:0000256" key="1">
    <source>
        <dbReference type="ARBA" id="ARBA00022741"/>
    </source>
</evidence>
<organism evidence="4 5">
    <name type="scientific">Metallosphaera cuprina (strain Ar-4)</name>
    <dbReference type="NCBI Taxonomy" id="1006006"/>
    <lineage>
        <taxon>Archaea</taxon>
        <taxon>Thermoproteota</taxon>
        <taxon>Thermoprotei</taxon>
        <taxon>Sulfolobales</taxon>
        <taxon>Sulfolobaceae</taxon>
        <taxon>Metallosphaera</taxon>
    </lineage>
</organism>
<dbReference type="InterPro" id="IPR050625">
    <property type="entry name" value="ParA/MinD_ATPase"/>
</dbReference>
<dbReference type="PANTHER" id="PTHR43384:SF6">
    <property type="entry name" value="SEPTUM SITE-DETERMINING PROTEIN MIND HOMOLOG, CHLOROPLASTIC"/>
    <property type="match status" value="1"/>
</dbReference>
<accession>F4G2U0</accession>
<dbReference type="GO" id="GO:0005524">
    <property type="term" value="F:ATP binding"/>
    <property type="evidence" value="ECO:0007669"/>
    <property type="project" value="UniProtKB-KW"/>
</dbReference>
<keyword evidence="1" id="KW-0547">Nucleotide-binding</keyword>
<dbReference type="KEGG" id="mcn:Mcup_1033"/>
<dbReference type="CDD" id="cd02042">
    <property type="entry name" value="ParAB_family"/>
    <property type="match status" value="1"/>
</dbReference>
<dbReference type="InterPro" id="IPR027417">
    <property type="entry name" value="P-loop_NTPase"/>
</dbReference>
<dbReference type="Gene3D" id="3.40.50.300">
    <property type="entry name" value="P-loop containing nucleotide triphosphate hydrolases"/>
    <property type="match status" value="1"/>
</dbReference>
<dbReference type="SUPFAM" id="SSF52540">
    <property type="entry name" value="P-loop containing nucleoside triphosphate hydrolases"/>
    <property type="match status" value="1"/>
</dbReference>
<reference evidence="4 5" key="1">
    <citation type="journal article" date="2011" name="J. Bacteriol.">
        <title>Complete genome sequence of Metallosphaera cuprina, a metal sulfide-oxidizing archaeon from a hot spring.</title>
        <authorList>
            <person name="Liu L.J."/>
            <person name="You X.Y."/>
            <person name="Zheng H."/>
            <person name="Wang S."/>
            <person name="Jiang C.Y."/>
            <person name="Liu S.J."/>
        </authorList>
    </citation>
    <scope>NUCLEOTIDE SEQUENCE [LARGE SCALE GENOMIC DNA]</scope>
    <source>
        <strain evidence="4 5">Ar-4</strain>
    </source>
</reference>
<dbReference type="eggNOG" id="arCOG07293">
    <property type="taxonomic scope" value="Archaea"/>
</dbReference>
<dbReference type="AlphaFoldDB" id="F4G2U0"/>
<dbReference type="RefSeq" id="WP_013737636.1">
    <property type="nucleotide sequence ID" value="NC_015435.1"/>
</dbReference>
<dbReference type="GO" id="GO:0051782">
    <property type="term" value="P:negative regulation of cell division"/>
    <property type="evidence" value="ECO:0007669"/>
    <property type="project" value="TreeGrafter"/>
</dbReference>
<dbReference type="HOGENOM" id="CLU_1405976_0_0_2"/>
<dbReference type="GeneID" id="25394692"/>
<dbReference type="Proteomes" id="UP000007812">
    <property type="component" value="Chromosome"/>
</dbReference>
<keyword evidence="2" id="KW-0067">ATP-binding</keyword>
<dbReference type="PATRIC" id="fig|1006006.8.peg.1025"/>
<sequence>MSKIIRITSVKGGVGKSTVAAFMAKYLSERGNVLVIDLDNLGHLSSLIEILRLKDVEARRELGDLDKLRKMSGYDYVIIDDPDLLKVIEDPSQDIINVVISDVLALASTLKYLDKIGGVKALIVNMVPPLPADFSKIIKAVRELNVDLKAVIPFIPKIFSLLVRQDSKTELPIVKRLAIAIENNEFNGEVITR</sequence>
<evidence type="ECO:0000313" key="4">
    <source>
        <dbReference type="EMBL" id="AEB95138.1"/>
    </source>
</evidence>
<name>F4G2U0_METCR</name>
<evidence type="ECO:0000256" key="2">
    <source>
        <dbReference type="ARBA" id="ARBA00022840"/>
    </source>
</evidence>
<protein>
    <recommendedName>
        <fullName evidence="3">CobQ/CobB/MinD/ParA nucleotide binding domain-containing protein</fullName>
    </recommendedName>
</protein>
<feature type="domain" description="CobQ/CobB/MinD/ParA nucleotide binding" evidence="3">
    <location>
        <begin position="7"/>
        <end position="155"/>
    </location>
</feature>
<dbReference type="GO" id="GO:0009898">
    <property type="term" value="C:cytoplasmic side of plasma membrane"/>
    <property type="evidence" value="ECO:0007669"/>
    <property type="project" value="TreeGrafter"/>
</dbReference>
<dbReference type="STRING" id="1006006.Mcup_1033"/>
<dbReference type="InterPro" id="IPR002586">
    <property type="entry name" value="CobQ/CobB/MinD/ParA_Nub-bd_dom"/>
</dbReference>
<proteinExistence type="predicted"/>
<dbReference type="EMBL" id="CP002656">
    <property type="protein sequence ID" value="AEB95138.1"/>
    <property type="molecule type" value="Genomic_DNA"/>
</dbReference>
<evidence type="ECO:0000313" key="5">
    <source>
        <dbReference type="Proteomes" id="UP000007812"/>
    </source>
</evidence>
<dbReference type="Pfam" id="PF01656">
    <property type="entry name" value="CbiA"/>
    <property type="match status" value="1"/>
</dbReference>
<dbReference type="GO" id="GO:0005829">
    <property type="term" value="C:cytosol"/>
    <property type="evidence" value="ECO:0007669"/>
    <property type="project" value="TreeGrafter"/>
</dbReference>
<gene>
    <name evidence="4" type="ordered locus">Mcup_1033</name>
</gene>
<dbReference type="OrthoDB" id="43982at2157"/>
<keyword evidence="5" id="KW-1185">Reference proteome</keyword>
<dbReference type="PANTHER" id="PTHR43384">
    <property type="entry name" value="SEPTUM SITE-DETERMINING PROTEIN MIND HOMOLOG, CHLOROPLASTIC-RELATED"/>
    <property type="match status" value="1"/>
</dbReference>
<dbReference type="GO" id="GO:0016887">
    <property type="term" value="F:ATP hydrolysis activity"/>
    <property type="evidence" value="ECO:0007669"/>
    <property type="project" value="TreeGrafter"/>
</dbReference>